<evidence type="ECO:0000313" key="3">
    <source>
        <dbReference type="EMBL" id="GLI95476.1"/>
    </source>
</evidence>
<dbReference type="AlphaFoldDB" id="A0A9W6GYW8"/>
<accession>A0A9W6GYW8</accession>
<feature type="compositionally biased region" description="Basic and acidic residues" evidence="1">
    <location>
        <begin position="63"/>
        <end position="77"/>
    </location>
</feature>
<protein>
    <submittedName>
        <fullName evidence="3">Uncharacterized protein</fullName>
    </submittedName>
</protein>
<reference evidence="3" key="1">
    <citation type="journal article" date="2023" name="Int. J. Syst. Evol. Microbiol.">
        <title>Methylocystis iwaonis sp. nov., a type II methane-oxidizing bacterium from surface soil of a rice paddy field in Japan, and emended description of the genus Methylocystis (ex Whittenbury et al. 1970) Bowman et al. 1993.</title>
        <authorList>
            <person name="Kaise H."/>
            <person name="Sawadogo J.B."/>
            <person name="Alam M.S."/>
            <person name="Ueno C."/>
            <person name="Dianou D."/>
            <person name="Shinjo R."/>
            <person name="Asakawa S."/>
        </authorList>
    </citation>
    <scope>NUCLEOTIDE SEQUENCE</scope>
    <source>
        <strain evidence="3">LMG27198</strain>
    </source>
</reference>
<dbReference type="Proteomes" id="UP001144323">
    <property type="component" value="Unassembled WGS sequence"/>
</dbReference>
<dbReference type="EMBL" id="BSEC01000003">
    <property type="protein sequence ID" value="GLI95476.1"/>
    <property type="molecule type" value="Genomic_DNA"/>
</dbReference>
<organism evidence="3 4">
    <name type="scientific">Methylocystis echinoides</name>
    <dbReference type="NCBI Taxonomy" id="29468"/>
    <lineage>
        <taxon>Bacteria</taxon>
        <taxon>Pseudomonadati</taxon>
        <taxon>Pseudomonadota</taxon>
        <taxon>Alphaproteobacteria</taxon>
        <taxon>Hyphomicrobiales</taxon>
        <taxon>Methylocystaceae</taxon>
        <taxon>Methylocystis</taxon>
    </lineage>
</organism>
<feature type="compositionally biased region" description="Polar residues" evidence="1">
    <location>
        <begin position="46"/>
        <end position="62"/>
    </location>
</feature>
<evidence type="ECO:0000256" key="2">
    <source>
        <dbReference type="SAM" id="SignalP"/>
    </source>
</evidence>
<comment type="caution">
    <text evidence="3">The sequence shown here is derived from an EMBL/GenBank/DDBJ whole genome shotgun (WGS) entry which is preliminary data.</text>
</comment>
<proteinExistence type="predicted"/>
<name>A0A9W6GYW8_9HYPH</name>
<dbReference type="RefSeq" id="WP_281806292.1">
    <property type="nucleotide sequence ID" value="NZ_BSEC01000003.1"/>
</dbReference>
<feature type="signal peptide" evidence="2">
    <location>
        <begin position="1"/>
        <end position="21"/>
    </location>
</feature>
<evidence type="ECO:0000256" key="1">
    <source>
        <dbReference type="SAM" id="MobiDB-lite"/>
    </source>
</evidence>
<feature type="chain" id="PRO_5040929859" evidence="2">
    <location>
        <begin position="22"/>
        <end position="77"/>
    </location>
</feature>
<sequence length="77" mass="8411">MIKPYLIISIAVGLLSQPVVAAEPFMDGAAGHCFLCGLMTPRLSVKSQPDNCPQPDQTSRSLPQERREARSDTRVVD</sequence>
<feature type="region of interest" description="Disordered" evidence="1">
    <location>
        <begin position="46"/>
        <end position="77"/>
    </location>
</feature>
<gene>
    <name evidence="3" type="ORF">LMG27198_44680</name>
</gene>
<keyword evidence="2" id="KW-0732">Signal</keyword>
<keyword evidence="4" id="KW-1185">Reference proteome</keyword>
<evidence type="ECO:0000313" key="4">
    <source>
        <dbReference type="Proteomes" id="UP001144323"/>
    </source>
</evidence>